<dbReference type="OrthoDB" id="10579358at2759"/>
<dbReference type="AlphaFoldDB" id="A0A4P9YY82"/>
<keyword evidence="1" id="KW-0472">Membrane</keyword>
<gene>
    <name evidence="3" type="ORF">SYNPS1DRAFT_23084</name>
</gene>
<name>A0A4P9YY82_9FUNG</name>
<evidence type="ECO:0000313" key="4">
    <source>
        <dbReference type="Proteomes" id="UP000278143"/>
    </source>
</evidence>
<evidence type="ECO:0000256" key="1">
    <source>
        <dbReference type="SAM" id="Phobius"/>
    </source>
</evidence>
<keyword evidence="1" id="KW-0812">Transmembrane</keyword>
<feature type="transmembrane region" description="Helical" evidence="1">
    <location>
        <begin position="120"/>
        <end position="139"/>
    </location>
</feature>
<reference evidence="4" key="1">
    <citation type="journal article" date="2018" name="Nat. Microbiol.">
        <title>Leveraging single-cell genomics to expand the fungal tree of life.</title>
        <authorList>
            <person name="Ahrendt S.R."/>
            <person name="Quandt C.A."/>
            <person name="Ciobanu D."/>
            <person name="Clum A."/>
            <person name="Salamov A."/>
            <person name="Andreopoulos B."/>
            <person name="Cheng J.F."/>
            <person name="Woyke T."/>
            <person name="Pelin A."/>
            <person name="Henrissat B."/>
            <person name="Reynolds N.K."/>
            <person name="Benny G.L."/>
            <person name="Smith M.E."/>
            <person name="James T.Y."/>
            <person name="Grigoriev I.V."/>
        </authorList>
    </citation>
    <scope>NUCLEOTIDE SEQUENCE [LARGE SCALE GENOMIC DNA]</scope>
    <source>
        <strain evidence="4">Benny S71-1</strain>
    </source>
</reference>
<keyword evidence="2" id="KW-0732">Signal</keyword>
<dbReference type="Proteomes" id="UP000278143">
    <property type="component" value="Unassembled WGS sequence"/>
</dbReference>
<proteinExistence type="predicted"/>
<accession>A0A4P9YY82</accession>
<feature type="signal peptide" evidence="2">
    <location>
        <begin position="1"/>
        <end position="17"/>
    </location>
</feature>
<keyword evidence="4" id="KW-1185">Reference proteome</keyword>
<dbReference type="EMBL" id="KZ989992">
    <property type="protein sequence ID" value="RKP24875.1"/>
    <property type="molecule type" value="Genomic_DNA"/>
</dbReference>
<feature type="transmembrane region" description="Helical" evidence="1">
    <location>
        <begin position="145"/>
        <end position="166"/>
    </location>
</feature>
<sequence length="243" mass="26159">MWTGAAVISAITVVVAALTGQFRQDGRYVEEVAMMQLFLACYALFLLCLVVVVWRFGIKIQRLVHQRATIAEQFNSQALSGPLGNAATLASPCTSEEAAPKSDASLYSSAERMYIVNQSFLWMSLLIAMTLIVYAVAVRNIYQNAILVVIVSFIVNVGGLAIVVAIEKLAKSTFASTSCSIELPALDYPNWPAEHTHYIADGTLGRHAEPGVAPASAAAPLSTAQMMPRPAHVTFTNRTDALP</sequence>
<feature type="transmembrane region" description="Helical" evidence="1">
    <location>
        <begin position="32"/>
        <end position="57"/>
    </location>
</feature>
<feature type="chain" id="PRO_5020623740" evidence="2">
    <location>
        <begin position="18"/>
        <end position="243"/>
    </location>
</feature>
<evidence type="ECO:0000313" key="3">
    <source>
        <dbReference type="EMBL" id="RKP24875.1"/>
    </source>
</evidence>
<organism evidence="3 4">
    <name type="scientific">Syncephalis pseudoplumigaleata</name>
    <dbReference type="NCBI Taxonomy" id="1712513"/>
    <lineage>
        <taxon>Eukaryota</taxon>
        <taxon>Fungi</taxon>
        <taxon>Fungi incertae sedis</taxon>
        <taxon>Zoopagomycota</taxon>
        <taxon>Zoopagomycotina</taxon>
        <taxon>Zoopagomycetes</taxon>
        <taxon>Zoopagales</taxon>
        <taxon>Piptocephalidaceae</taxon>
        <taxon>Syncephalis</taxon>
    </lineage>
</organism>
<protein>
    <submittedName>
        <fullName evidence="3">Uncharacterized protein</fullName>
    </submittedName>
</protein>
<evidence type="ECO:0000256" key="2">
    <source>
        <dbReference type="SAM" id="SignalP"/>
    </source>
</evidence>
<keyword evidence="1" id="KW-1133">Transmembrane helix</keyword>